<feature type="domain" description="GRF-like zinc ribbon" evidence="1">
    <location>
        <begin position="21"/>
        <end position="65"/>
    </location>
</feature>
<dbReference type="AlphaFoldDB" id="A0A5N7DKP2"/>
<reference evidence="2 3" key="1">
    <citation type="submission" date="2019-04" db="EMBL/GenBank/DDBJ databases">
        <authorList>
            <consortium name="DOE Joint Genome Institute"/>
            <person name="Mondo S."/>
            <person name="Kjaerbolling I."/>
            <person name="Vesth T."/>
            <person name="Frisvad J.C."/>
            <person name="Nybo J.L."/>
            <person name="Theobald S."/>
            <person name="Kildgaard S."/>
            <person name="Isbrandt T."/>
            <person name="Kuo A."/>
            <person name="Sato A."/>
            <person name="Lyhne E.K."/>
            <person name="Kogle M.E."/>
            <person name="Wiebenga A."/>
            <person name="Kun R.S."/>
            <person name="Lubbers R.J."/>
            <person name="Makela M.R."/>
            <person name="Barry K."/>
            <person name="Chovatia M."/>
            <person name="Clum A."/>
            <person name="Daum C."/>
            <person name="Haridas S."/>
            <person name="He G."/>
            <person name="LaButti K."/>
            <person name="Lipzen A."/>
            <person name="Riley R."/>
            <person name="Salamov A."/>
            <person name="Simmons B.A."/>
            <person name="Magnuson J.K."/>
            <person name="Henrissat B."/>
            <person name="Mortensen U.H."/>
            <person name="Larsen T.O."/>
            <person name="Devries R.P."/>
            <person name="Grigoriev I.V."/>
            <person name="Machida M."/>
            <person name="Baker S.E."/>
            <person name="Andersen M.R."/>
            <person name="Cantor M.N."/>
            <person name="Hua S.X."/>
        </authorList>
    </citation>
    <scope>NUCLEOTIDE SEQUENCE [LARGE SCALE GENOMIC DNA]</scope>
    <source>
        <strain evidence="2 3">CBS 119388</strain>
    </source>
</reference>
<evidence type="ECO:0000313" key="2">
    <source>
        <dbReference type="EMBL" id="KAE8407010.1"/>
    </source>
</evidence>
<accession>A0A5N7DKP2</accession>
<dbReference type="EMBL" id="ML736750">
    <property type="protein sequence ID" value="KAE8407010.1"/>
    <property type="molecule type" value="Genomic_DNA"/>
</dbReference>
<sequence>MNGQALAFAAPWAEHIALRKAPRCVHCGGRTQKEPCQSSNKNGNAYRPYYSCSSCERFVCFGDMRGVLAENPTCYCDHGMQFSRRGIAGGRARFPRSIFYQCATGGCLFFEYMTDNHDRIMIYSGPVTPRHLTFIGF</sequence>
<evidence type="ECO:0000313" key="3">
    <source>
        <dbReference type="Proteomes" id="UP000325579"/>
    </source>
</evidence>
<gene>
    <name evidence="2" type="ORF">BDV37DRAFT_39489</name>
</gene>
<dbReference type="RefSeq" id="XP_031944329.1">
    <property type="nucleotide sequence ID" value="XM_032090557.1"/>
</dbReference>
<keyword evidence="3" id="KW-1185">Reference proteome</keyword>
<evidence type="ECO:0000259" key="1">
    <source>
        <dbReference type="Pfam" id="PF23549"/>
    </source>
</evidence>
<dbReference type="OrthoDB" id="4469945at2759"/>
<dbReference type="Proteomes" id="UP000325579">
    <property type="component" value="Unassembled WGS sequence"/>
</dbReference>
<organism evidence="2 3">
    <name type="scientific">Aspergillus pseudonomiae</name>
    <dbReference type="NCBI Taxonomy" id="1506151"/>
    <lineage>
        <taxon>Eukaryota</taxon>
        <taxon>Fungi</taxon>
        <taxon>Dikarya</taxon>
        <taxon>Ascomycota</taxon>
        <taxon>Pezizomycotina</taxon>
        <taxon>Eurotiomycetes</taxon>
        <taxon>Eurotiomycetidae</taxon>
        <taxon>Eurotiales</taxon>
        <taxon>Aspergillaceae</taxon>
        <taxon>Aspergillus</taxon>
        <taxon>Aspergillus subgen. Circumdati</taxon>
    </lineage>
</organism>
<protein>
    <recommendedName>
        <fullName evidence="1">GRF-like zinc ribbon domain-containing protein</fullName>
    </recommendedName>
</protein>
<proteinExistence type="predicted"/>
<name>A0A5N7DKP2_9EURO</name>
<dbReference type="GeneID" id="43675248"/>
<dbReference type="Pfam" id="PF23549">
    <property type="entry name" value="Zn_ribbon_GRF_2"/>
    <property type="match status" value="1"/>
</dbReference>
<dbReference type="InterPro" id="IPR056444">
    <property type="entry name" value="Zn_ribbon_GRF_2"/>
</dbReference>